<dbReference type="InterPro" id="IPR017850">
    <property type="entry name" value="Alkaline_phosphatase_core_sf"/>
</dbReference>
<dbReference type="PANTHER" id="PTHR42693">
    <property type="entry name" value="ARYLSULFATASE FAMILY MEMBER"/>
    <property type="match status" value="1"/>
</dbReference>
<dbReference type="PANTHER" id="PTHR42693:SF53">
    <property type="entry name" value="ENDO-4-O-SULFATASE"/>
    <property type="match status" value="1"/>
</dbReference>
<keyword evidence="7" id="KW-1185">Reference proteome</keyword>
<dbReference type="Gene3D" id="3.40.720.10">
    <property type="entry name" value="Alkaline Phosphatase, subunit A"/>
    <property type="match status" value="2"/>
</dbReference>
<dbReference type="InterPro" id="IPR050738">
    <property type="entry name" value="Sulfatase"/>
</dbReference>
<keyword evidence="3" id="KW-0378">Hydrolase</keyword>
<organism evidence="6 7">
    <name type="scientific">Thermosporothrix hazakensis</name>
    <dbReference type="NCBI Taxonomy" id="644383"/>
    <lineage>
        <taxon>Bacteria</taxon>
        <taxon>Bacillati</taxon>
        <taxon>Chloroflexota</taxon>
        <taxon>Ktedonobacteria</taxon>
        <taxon>Ktedonobacterales</taxon>
        <taxon>Thermosporotrichaceae</taxon>
        <taxon>Thermosporothrix</taxon>
    </lineage>
</organism>
<keyword evidence="2" id="KW-0479">Metal-binding</keyword>
<feature type="domain" description="Sulfatase N-terminal" evidence="5">
    <location>
        <begin position="9"/>
        <end position="318"/>
    </location>
</feature>
<dbReference type="EMBL" id="QKUF01000049">
    <property type="protein sequence ID" value="PZW19336.1"/>
    <property type="molecule type" value="Genomic_DNA"/>
</dbReference>
<keyword evidence="4" id="KW-0106">Calcium</keyword>
<reference evidence="6 7" key="1">
    <citation type="submission" date="2018-06" db="EMBL/GenBank/DDBJ databases">
        <title>Genomic Encyclopedia of Archaeal and Bacterial Type Strains, Phase II (KMG-II): from individual species to whole genera.</title>
        <authorList>
            <person name="Goeker M."/>
        </authorList>
    </citation>
    <scope>NUCLEOTIDE SEQUENCE [LARGE SCALE GENOMIC DNA]</scope>
    <source>
        <strain evidence="6 7">ATCC BAA-1881</strain>
    </source>
</reference>
<dbReference type="AlphaFoldDB" id="A0A326TRL5"/>
<dbReference type="RefSeq" id="WP_111326447.1">
    <property type="nucleotide sequence ID" value="NZ_BIFX01000001.1"/>
</dbReference>
<dbReference type="GO" id="GO:0046872">
    <property type="term" value="F:metal ion binding"/>
    <property type="evidence" value="ECO:0007669"/>
    <property type="project" value="UniProtKB-KW"/>
</dbReference>
<evidence type="ECO:0000256" key="3">
    <source>
        <dbReference type="ARBA" id="ARBA00022801"/>
    </source>
</evidence>
<name>A0A326TRL5_THEHA</name>
<dbReference type="Proteomes" id="UP000248806">
    <property type="component" value="Unassembled WGS sequence"/>
</dbReference>
<comment type="similarity">
    <text evidence="1">Belongs to the sulfatase family.</text>
</comment>
<dbReference type="SUPFAM" id="SSF53649">
    <property type="entry name" value="Alkaline phosphatase-like"/>
    <property type="match status" value="1"/>
</dbReference>
<dbReference type="PROSITE" id="PS00149">
    <property type="entry name" value="SULFATASE_2"/>
    <property type="match status" value="1"/>
</dbReference>
<evidence type="ECO:0000313" key="6">
    <source>
        <dbReference type="EMBL" id="PZW19336.1"/>
    </source>
</evidence>
<comment type="caution">
    <text evidence="6">The sequence shown here is derived from an EMBL/GenBank/DDBJ whole genome shotgun (WGS) entry which is preliminary data.</text>
</comment>
<evidence type="ECO:0000256" key="2">
    <source>
        <dbReference type="ARBA" id="ARBA00022723"/>
    </source>
</evidence>
<evidence type="ECO:0000256" key="1">
    <source>
        <dbReference type="ARBA" id="ARBA00008779"/>
    </source>
</evidence>
<dbReference type="Pfam" id="PF00884">
    <property type="entry name" value="Sulfatase"/>
    <property type="match status" value="1"/>
</dbReference>
<accession>A0A326TRL5</accession>
<evidence type="ECO:0000256" key="4">
    <source>
        <dbReference type="ARBA" id="ARBA00022837"/>
    </source>
</evidence>
<dbReference type="InterPro" id="IPR024607">
    <property type="entry name" value="Sulfatase_CS"/>
</dbReference>
<evidence type="ECO:0000259" key="5">
    <source>
        <dbReference type="Pfam" id="PF00884"/>
    </source>
</evidence>
<protein>
    <submittedName>
        <fullName evidence="6">Arylsulfatase A-like enzyme</fullName>
    </submittedName>
</protein>
<gene>
    <name evidence="6" type="ORF">EI42_06149</name>
</gene>
<dbReference type="InterPro" id="IPR000917">
    <property type="entry name" value="Sulfatase_N"/>
</dbReference>
<dbReference type="GO" id="GO:0004065">
    <property type="term" value="F:arylsulfatase activity"/>
    <property type="evidence" value="ECO:0007669"/>
    <property type="project" value="TreeGrafter"/>
</dbReference>
<evidence type="ECO:0000313" key="7">
    <source>
        <dbReference type="Proteomes" id="UP000248806"/>
    </source>
</evidence>
<dbReference type="CDD" id="cd16152">
    <property type="entry name" value="sulfatase_like"/>
    <property type="match status" value="1"/>
</dbReference>
<dbReference type="OrthoDB" id="974590at2"/>
<sequence length="434" mass="49183">MSNTQQKRPNVIVFFTDQQRWDTSGLHGNPLDLTPNFDRFAQRGTHLTQMFTCQPVCGPARSIMQTGLYPTTTGCYRNDIPLPARARTLAHHFQSAGYHTGYVGKWHLGTTDPVPVEERGGYDYWLAANILEFTSRPYNTIVYDNENREVKLPGYRVDAIVDAAIRYIDEQKDNPFFLFISQLEPHQQNQQDYFPAPDGYEERYRGAWLPPDLAALGGSSQQHIAGYYGQVKRVDEAFGRLLDALKSLDLTNNTIVLFTSDHGCHFKTRNGEYKRSCHESSIRVLAALQGPGFTGGRRIEEGISLIDIPPTLLEAAGIPVPSEMQGRSIVPLVRNQEDVVWPEEVFIQISESQVGRAIRTRNWKYGVNAPDKNGWDDSGSTHYVEQYLYDLEADPYELRNLAGSPHHRAIARELRERLICRMQEAGEPAPIIED</sequence>
<proteinExistence type="inferred from homology"/>